<dbReference type="Pfam" id="PF13563">
    <property type="entry name" value="2_5_RNA_ligase2"/>
    <property type="match status" value="1"/>
</dbReference>
<dbReference type="Proteomes" id="UP000326837">
    <property type="component" value="Chromosome"/>
</dbReference>
<evidence type="ECO:0000313" key="2">
    <source>
        <dbReference type="Proteomes" id="UP000326837"/>
    </source>
</evidence>
<name>A0A5K7XM06_9BACT</name>
<protein>
    <recommendedName>
        <fullName evidence="3">2'-5' RNA ligase</fullName>
    </recommendedName>
</protein>
<dbReference type="Gene3D" id="3.90.1140.10">
    <property type="entry name" value="Cyclic phosphodiesterase"/>
    <property type="match status" value="1"/>
</dbReference>
<sequence length="232" mass="24844">MANAVLFSLRAPAAEPQPLPAVVAIDVLLHPDRTMLAAAAKANEELRGDYPAGFSLDKLHTPHISMIQRFVRRDDLAQIEAELESVFASAKPTAIELEATGYYSLPVGELGLAGIVIEPTSELRDLQDRIIAAVEPFAVKGAADAFVPSADKAPIAPSIVDYVNGYVPERSGKNFNPHVTVGLGKTPFVKRLIAAPFPTFTFRVTGASVYHLGNYGTAAVELWSPDDKPVAK</sequence>
<dbReference type="AlphaFoldDB" id="A0A5K7XM06"/>
<organism evidence="1 2">
    <name type="scientific">Lacipirellula parvula</name>
    <dbReference type="NCBI Taxonomy" id="2650471"/>
    <lineage>
        <taxon>Bacteria</taxon>
        <taxon>Pseudomonadati</taxon>
        <taxon>Planctomycetota</taxon>
        <taxon>Planctomycetia</taxon>
        <taxon>Pirellulales</taxon>
        <taxon>Lacipirellulaceae</taxon>
        <taxon>Lacipirellula</taxon>
    </lineage>
</organism>
<accession>A0A5K7XM06</accession>
<reference evidence="2" key="1">
    <citation type="submission" date="2019-10" db="EMBL/GenBank/DDBJ databases">
        <title>Lacipirellula parvula gen. nov., sp. nov., representing a lineage of planctomycetes widespread in freshwater anoxic habitats, and description of the family Lacipirellulaceae.</title>
        <authorList>
            <person name="Dedysh S.N."/>
            <person name="Kulichevskaya I.S."/>
            <person name="Beletsky A.V."/>
            <person name="Rakitin A.L."/>
            <person name="Mardanov A.V."/>
            <person name="Ivanova A.A."/>
            <person name="Saltykova V.X."/>
            <person name="Rijpstra W.I.C."/>
            <person name="Sinninghe Damste J.S."/>
            <person name="Ravin N.V."/>
        </authorList>
    </citation>
    <scope>NUCLEOTIDE SEQUENCE [LARGE SCALE GENOMIC DNA]</scope>
    <source>
        <strain evidence="2">PX69</strain>
    </source>
</reference>
<gene>
    <name evidence="1" type="ORF">PLANPX_5358</name>
</gene>
<dbReference type="InterPro" id="IPR009097">
    <property type="entry name" value="Cyclic_Pdiesterase"/>
</dbReference>
<dbReference type="RefSeq" id="WP_152101053.1">
    <property type="nucleotide sequence ID" value="NZ_AP021861.1"/>
</dbReference>
<keyword evidence="2" id="KW-1185">Reference proteome</keyword>
<dbReference type="EMBL" id="AP021861">
    <property type="protein sequence ID" value="BBO35746.1"/>
    <property type="molecule type" value="Genomic_DNA"/>
</dbReference>
<evidence type="ECO:0000313" key="1">
    <source>
        <dbReference type="EMBL" id="BBO35746.1"/>
    </source>
</evidence>
<dbReference type="SUPFAM" id="SSF55144">
    <property type="entry name" value="LigT-like"/>
    <property type="match status" value="1"/>
</dbReference>
<proteinExistence type="predicted"/>
<evidence type="ECO:0008006" key="3">
    <source>
        <dbReference type="Google" id="ProtNLM"/>
    </source>
</evidence>
<dbReference type="KEGG" id="lpav:PLANPX_5358"/>